<dbReference type="EMBL" id="JRZE01000006">
    <property type="protein sequence ID" value="KHF43230.1"/>
    <property type="molecule type" value="Genomic_DNA"/>
</dbReference>
<proteinExistence type="predicted"/>
<protein>
    <submittedName>
        <fullName evidence="2">Uncharacterized protein</fullName>
    </submittedName>
</protein>
<feature type="region of interest" description="Disordered" evidence="1">
    <location>
        <begin position="1"/>
        <end position="53"/>
    </location>
</feature>
<reference evidence="2 3" key="1">
    <citation type="submission" date="2014-10" db="EMBL/GenBank/DDBJ databases">
        <title>Genome sequence of Micropolyspora internatus JCM3315.</title>
        <authorList>
            <person name="Shin S.-K."/>
            <person name="Yi H."/>
        </authorList>
    </citation>
    <scope>NUCLEOTIDE SEQUENCE [LARGE SCALE GENOMIC DNA]</scope>
    <source>
        <strain evidence="2 3">JCM 3315</strain>
    </source>
</reference>
<dbReference type="Proteomes" id="UP000030848">
    <property type="component" value="Unassembled WGS sequence"/>
</dbReference>
<feature type="compositionally biased region" description="Polar residues" evidence="1">
    <location>
        <begin position="21"/>
        <end position="37"/>
    </location>
</feature>
<accession>A0A837D6K7</accession>
<organism evidence="2 3">
    <name type="scientific">Saccharomonospora viridis</name>
    <dbReference type="NCBI Taxonomy" id="1852"/>
    <lineage>
        <taxon>Bacteria</taxon>
        <taxon>Bacillati</taxon>
        <taxon>Actinomycetota</taxon>
        <taxon>Actinomycetes</taxon>
        <taxon>Pseudonocardiales</taxon>
        <taxon>Pseudonocardiaceae</taxon>
        <taxon>Saccharomonospora</taxon>
    </lineage>
</organism>
<name>A0A837D6K7_9PSEU</name>
<sequence>MLAGRGYATLIHKDLRYRPSPTDSPKPGTNTPDSAGSSGFPVVTGRHKAANRA</sequence>
<gene>
    <name evidence="2" type="ORF">MINT15_34320</name>
</gene>
<dbReference type="AlphaFoldDB" id="A0A837D6K7"/>
<evidence type="ECO:0000313" key="2">
    <source>
        <dbReference type="EMBL" id="KHF43230.1"/>
    </source>
</evidence>
<evidence type="ECO:0000313" key="3">
    <source>
        <dbReference type="Proteomes" id="UP000030848"/>
    </source>
</evidence>
<evidence type="ECO:0000256" key="1">
    <source>
        <dbReference type="SAM" id="MobiDB-lite"/>
    </source>
</evidence>
<comment type="caution">
    <text evidence="2">The sequence shown here is derived from an EMBL/GenBank/DDBJ whole genome shotgun (WGS) entry which is preliminary data.</text>
</comment>